<comment type="subcellular location">
    <subcellularLocation>
        <location evidence="1 5">Bacterial flagellum basal body</location>
    </subcellularLocation>
</comment>
<dbReference type="Gene3D" id="2.60.98.20">
    <property type="entry name" value="Flagellar hook protein FlgE"/>
    <property type="match status" value="1"/>
</dbReference>
<evidence type="ECO:0000259" key="6">
    <source>
        <dbReference type="Pfam" id="PF00460"/>
    </source>
</evidence>
<dbReference type="InterPro" id="IPR001444">
    <property type="entry name" value="Flag_bb_rod_N"/>
</dbReference>
<feature type="domain" description="Flagellar hook protein FlgE D2" evidence="8">
    <location>
        <begin position="213"/>
        <end position="340"/>
    </location>
</feature>
<protein>
    <recommendedName>
        <fullName evidence="3 5">Flagellar hook protein FlgE</fullName>
    </recommendedName>
</protein>
<proteinExistence type="inferred from homology"/>
<evidence type="ECO:0000256" key="4">
    <source>
        <dbReference type="ARBA" id="ARBA00023143"/>
    </source>
</evidence>
<dbReference type="InterPro" id="IPR053967">
    <property type="entry name" value="LlgE_F_G-like_D1"/>
</dbReference>
<dbReference type="Pfam" id="PF06429">
    <property type="entry name" value="Flg_bbr_C"/>
    <property type="match status" value="1"/>
</dbReference>
<dbReference type="InterPro" id="IPR010930">
    <property type="entry name" value="Flg_bb/hook_C_dom"/>
</dbReference>
<dbReference type="Pfam" id="PF07559">
    <property type="entry name" value="FlgE_D2"/>
    <property type="match status" value="1"/>
</dbReference>
<dbReference type="NCBIfam" id="TIGR03506">
    <property type="entry name" value="FlgEFG_subfam"/>
    <property type="match status" value="1"/>
</dbReference>
<comment type="caution">
    <text evidence="10">The sequence shown here is derived from an EMBL/GenBank/DDBJ whole genome shotgun (WGS) entry which is preliminary data.</text>
</comment>
<dbReference type="SUPFAM" id="SSF117143">
    <property type="entry name" value="Flagellar hook protein flgE"/>
    <property type="match status" value="1"/>
</dbReference>
<comment type="similarity">
    <text evidence="2 5">Belongs to the flagella basal body rod proteins family.</text>
</comment>
<dbReference type="InterPro" id="IPR037925">
    <property type="entry name" value="FlgE/F/G-like"/>
</dbReference>
<keyword evidence="10" id="KW-0282">Flagellum</keyword>
<dbReference type="EMBL" id="JAFBEE010000001">
    <property type="protein sequence ID" value="MBM7613663.1"/>
    <property type="molecule type" value="Genomic_DNA"/>
</dbReference>
<keyword evidence="10" id="KW-0969">Cilium</keyword>
<feature type="domain" description="Flagellar basal body rod protein N-terminal" evidence="6">
    <location>
        <begin position="7"/>
        <end position="35"/>
    </location>
</feature>
<dbReference type="RefSeq" id="WP_204399947.1">
    <property type="nucleotide sequence ID" value="NZ_JAFBEE010000001.1"/>
</dbReference>
<evidence type="ECO:0000256" key="2">
    <source>
        <dbReference type="ARBA" id="ARBA00009677"/>
    </source>
</evidence>
<dbReference type="Pfam" id="PF22692">
    <property type="entry name" value="LlgE_F_G_D1"/>
    <property type="match status" value="1"/>
</dbReference>
<dbReference type="Proteomes" id="UP001314796">
    <property type="component" value="Unassembled WGS sequence"/>
</dbReference>
<sequence>MMRSMFSAVSGLRAHQTRMDVIGNNIANVNTVGFKGSRVTFQEVFSQTLRGAGSPQAGKGGTNPQQVGLGINIASMDTFHIRGAVERTDYNTDLMVNGDGFFVVADDPNYLNRSYTRAGNFALDQAGNLVTADGYKVLGYRADANGVLQSNMEGLQVSKATTFDAKITENVGFEGNLNSETVTTTTYTTPPAGTVGADATFVYMEKALPSGATAYEINPLYEDSVARETTYEVYDNLGGIHRIKQAFIKTSDAPSTFTVESFYINADGSMYHAGAGDFSGAAAAVQFDLNGKVSSPTTLNLVIGAPLTNGAGPVNFEIDYNNLTMFANTSTASATSIDGFKQGTLDDFTIASTGEIMGVFDNGQRKLLGQIALANFKNPAGLEKTASNMYRNTSNSGQAIVGVPGSGGFGNLNPGALEMSNVDLSREFTNMITTQRGFQANSRIITTSDEMLQEVVNMKR</sequence>
<dbReference type="InterPro" id="IPR020013">
    <property type="entry name" value="Flagellar_FlgE/F/G"/>
</dbReference>
<feature type="domain" description="Flagellar hook protein FlgE/F/G-like D1" evidence="9">
    <location>
        <begin position="95"/>
        <end position="157"/>
    </location>
</feature>
<comment type="function">
    <text evidence="5">A flexible structure which links the flagellar filament to the drive apparatus in the basal body.</text>
</comment>
<evidence type="ECO:0000313" key="10">
    <source>
        <dbReference type="EMBL" id="MBM7613663.1"/>
    </source>
</evidence>
<dbReference type="PANTHER" id="PTHR30435">
    <property type="entry name" value="FLAGELLAR PROTEIN"/>
    <property type="match status" value="1"/>
</dbReference>
<dbReference type="Pfam" id="PF00460">
    <property type="entry name" value="Flg_bb_rod"/>
    <property type="match status" value="1"/>
</dbReference>
<name>A0ABS2NL44_9FIRM</name>
<accession>A0ABS2NL44</accession>
<keyword evidence="4 5" id="KW-0975">Bacterial flagellum</keyword>
<evidence type="ECO:0000256" key="5">
    <source>
        <dbReference type="RuleBase" id="RU362116"/>
    </source>
</evidence>
<feature type="domain" description="Flagellar basal-body/hook protein C-terminal" evidence="7">
    <location>
        <begin position="414"/>
        <end position="458"/>
    </location>
</feature>
<dbReference type="PANTHER" id="PTHR30435:SF1">
    <property type="entry name" value="FLAGELLAR HOOK PROTEIN FLGE"/>
    <property type="match status" value="1"/>
</dbReference>
<evidence type="ECO:0000259" key="9">
    <source>
        <dbReference type="Pfam" id="PF22692"/>
    </source>
</evidence>
<reference evidence="10 11" key="1">
    <citation type="submission" date="2021-01" db="EMBL/GenBank/DDBJ databases">
        <title>Genomic Encyclopedia of Type Strains, Phase IV (KMG-IV): sequencing the most valuable type-strain genomes for metagenomic binning, comparative biology and taxonomic classification.</title>
        <authorList>
            <person name="Goeker M."/>
        </authorList>
    </citation>
    <scope>NUCLEOTIDE SEQUENCE [LARGE SCALE GENOMIC DNA]</scope>
    <source>
        <strain evidence="10 11">DSM 25890</strain>
    </source>
</reference>
<evidence type="ECO:0000313" key="11">
    <source>
        <dbReference type="Proteomes" id="UP001314796"/>
    </source>
</evidence>
<organism evidence="10 11">
    <name type="scientific">Alkaliphilus hydrothermalis</name>
    <dbReference type="NCBI Taxonomy" id="1482730"/>
    <lineage>
        <taxon>Bacteria</taxon>
        <taxon>Bacillati</taxon>
        <taxon>Bacillota</taxon>
        <taxon>Clostridia</taxon>
        <taxon>Peptostreptococcales</taxon>
        <taxon>Natronincolaceae</taxon>
        <taxon>Alkaliphilus</taxon>
    </lineage>
</organism>
<evidence type="ECO:0000256" key="1">
    <source>
        <dbReference type="ARBA" id="ARBA00004117"/>
    </source>
</evidence>
<evidence type="ECO:0000259" key="8">
    <source>
        <dbReference type="Pfam" id="PF07559"/>
    </source>
</evidence>
<evidence type="ECO:0000259" key="7">
    <source>
        <dbReference type="Pfam" id="PF06429"/>
    </source>
</evidence>
<keyword evidence="10" id="KW-0966">Cell projection</keyword>
<dbReference type="InterPro" id="IPR011491">
    <property type="entry name" value="FlgE_D2"/>
</dbReference>
<dbReference type="InterPro" id="IPR037058">
    <property type="entry name" value="Falgellar_hook_FlgE_sf"/>
</dbReference>
<gene>
    <name evidence="10" type="ORF">JOC73_000171</name>
</gene>
<evidence type="ECO:0000256" key="3">
    <source>
        <dbReference type="ARBA" id="ARBA00019015"/>
    </source>
</evidence>
<keyword evidence="11" id="KW-1185">Reference proteome</keyword>